<dbReference type="Proteomes" id="UP000005408">
    <property type="component" value="Unassembled WGS sequence"/>
</dbReference>
<keyword evidence="14 26" id="KW-0503">Monooxygenase</keyword>
<evidence type="ECO:0000256" key="6">
    <source>
        <dbReference type="ARBA" id="ARBA00019844"/>
    </source>
</evidence>
<dbReference type="InterPro" id="IPR036396">
    <property type="entry name" value="Cyt_P450_sf"/>
</dbReference>
<dbReference type="GO" id="GO:0071375">
    <property type="term" value="P:cellular response to peptide hormone stimulus"/>
    <property type="evidence" value="ECO:0007669"/>
    <property type="project" value="TreeGrafter"/>
</dbReference>
<keyword evidence="11" id="KW-0809">Transit peptide</keyword>
<keyword evidence="7" id="KW-0153">Cholesterol metabolism</keyword>
<evidence type="ECO:0000256" key="7">
    <source>
        <dbReference type="ARBA" id="ARBA00022548"/>
    </source>
</evidence>
<keyword evidence="20" id="KW-0755">Steroidogenesis</keyword>
<evidence type="ECO:0000256" key="3">
    <source>
        <dbReference type="ARBA" id="ARBA00005108"/>
    </source>
</evidence>
<keyword evidence="28" id="KW-1185">Reference proteome</keyword>
<evidence type="ECO:0000256" key="26">
    <source>
        <dbReference type="RuleBase" id="RU000461"/>
    </source>
</evidence>
<dbReference type="GO" id="GO:0005506">
    <property type="term" value="F:iron ion binding"/>
    <property type="evidence" value="ECO:0007669"/>
    <property type="project" value="InterPro"/>
</dbReference>
<keyword evidence="9 25" id="KW-0479">Metal-binding</keyword>
<dbReference type="PRINTS" id="PR00463">
    <property type="entry name" value="EP450I"/>
</dbReference>
<dbReference type="GO" id="GO:0008203">
    <property type="term" value="P:cholesterol metabolic process"/>
    <property type="evidence" value="ECO:0007669"/>
    <property type="project" value="UniProtKB-KW"/>
</dbReference>
<keyword evidence="19" id="KW-0753">Steroid metabolism</keyword>
<evidence type="ECO:0000256" key="17">
    <source>
        <dbReference type="ARBA" id="ARBA00023136"/>
    </source>
</evidence>
<dbReference type="AlphaFoldDB" id="A0A8W8JTC8"/>
<name>A0A8W8JTC8_MAGGI</name>
<keyword evidence="8 25" id="KW-0349">Heme</keyword>
<dbReference type="GO" id="GO:0008386">
    <property type="term" value="F:cholesterol monooxygenase (side-chain-cleaving) activity"/>
    <property type="evidence" value="ECO:0007669"/>
    <property type="project" value="UniProtKB-EC"/>
</dbReference>
<dbReference type="GO" id="GO:0020037">
    <property type="term" value="F:heme binding"/>
    <property type="evidence" value="ECO:0007669"/>
    <property type="project" value="InterPro"/>
</dbReference>
<evidence type="ECO:0000256" key="10">
    <source>
        <dbReference type="ARBA" id="ARBA00022792"/>
    </source>
</evidence>
<dbReference type="InterPro" id="IPR050479">
    <property type="entry name" value="CYP11_CYP27_families"/>
</dbReference>
<dbReference type="EnsemblMetazoa" id="G20846.7">
    <property type="protein sequence ID" value="G20846.7:cds"/>
    <property type="gene ID" value="G20846"/>
</dbReference>
<dbReference type="FunFam" id="1.10.630.10:FF:000006">
    <property type="entry name" value="Cytochrome P450 302a1, mitochondrial"/>
    <property type="match status" value="1"/>
</dbReference>
<evidence type="ECO:0000256" key="2">
    <source>
        <dbReference type="ARBA" id="ARBA00004637"/>
    </source>
</evidence>
<feature type="binding site" description="axial binding residue" evidence="25">
    <location>
        <position position="476"/>
    </location>
    <ligand>
        <name>heme</name>
        <dbReference type="ChEBI" id="CHEBI:30413"/>
    </ligand>
    <ligandPart>
        <name>Fe</name>
        <dbReference type="ChEBI" id="CHEBI:18248"/>
    </ligandPart>
</feature>
<evidence type="ECO:0000256" key="16">
    <source>
        <dbReference type="ARBA" id="ARBA00023128"/>
    </source>
</evidence>
<accession>A0A8W8JTC8</accession>
<evidence type="ECO:0000313" key="28">
    <source>
        <dbReference type="Proteomes" id="UP000005408"/>
    </source>
</evidence>
<evidence type="ECO:0000256" key="13">
    <source>
        <dbReference type="ARBA" id="ARBA00023004"/>
    </source>
</evidence>
<keyword evidence="13 25" id="KW-0408">Iron</keyword>
<evidence type="ECO:0000256" key="23">
    <source>
        <dbReference type="ARBA" id="ARBA00033274"/>
    </source>
</evidence>
<evidence type="ECO:0000256" key="5">
    <source>
        <dbReference type="ARBA" id="ARBA00012764"/>
    </source>
</evidence>
<evidence type="ECO:0000256" key="15">
    <source>
        <dbReference type="ARBA" id="ARBA00023098"/>
    </source>
</evidence>
<evidence type="ECO:0000256" key="11">
    <source>
        <dbReference type="ARBA" id="ARBA00022946"/>
    </source>
</evidence>
<evidence type="ECO:0000256" key="22">
    <source>
        <dbReference type="ARBA" id="ARBA00032666"/>
    </source>
</evidence>
<dbReference type="InterPro" id="IPR017972">
    <property type="entry name" value="Cyt_P450_CS"/>
</dbReference>
<keyword evidence="17" id="KW-0472">Membrane</keyword>
<dbReference type="PANTHER" id="PTHR24279">
    <property type="entry name" value="CYTOCHROME P450"/>
    <property type="match status" value="1"/>
</dbReference>
<organism evidence="27 28">
    <name type="scientific">Magallana gigas</name>
    <name type="common">Pacific oyster</name>
    <name type="synonym">Crassostrea gigas</name>
    <dbReference type="NCBI Taxonomy" id="29159"/>
    <lineage>
        <taxon>Eukaryota</taxon>
        <taxon>Metazoa</taxon>
        <taxon>Spiralia</taxon>
        <taxon>Lophotrochozoa</taxon>
        <taxon>Mollusca</taxon>
        <taxon>Bivalvia</taxon>
        <taxon>Autobranchia</taxon>
        <taxon>Pteriomorphia</taxon>
        <taxon>Ostreida</taxon>
        <taxon>Ostreoidea</taxon>
        <taxon>Ostreidae</taxon>
        <taxon>Magallana</taxon>
    </lineage>
</organism>
<protein>
    <recommendedName>
        <fullName evidence="6">Cholesterol side-chain cleavage enzyme, mitochondrial</fullName>
        <ecNumber evidence="5">1.14.15.6</ecNumber>
    </recommendedName>
    <alternativeName>
        <fullName evidence="21">CYPXIA1</fullName>
    </alternativeName>
    <alternativeName>
        <fullName evidence="23">Cholesterol desmolase</fullName>
    </alternativeName>
    <alternativeName>
        <fullName evidence="22">Cytochrome P450 11A1</fullName>
    </alternativeName>
    <alternativeName>
        <fullName evidence="24">Cytochrome P450(scc)</fullName>
    </alternativeName>
</protein>
<dbReference type="GO" id="GO:0034650">
    <property type="term" value="P:cortisol metabolic process"/>
    <property type="evidence" value="ECO:0007669"/>
    <property type="project" value="TreeGrafter"/>
</dbReference>
<evidence type="ECO:0000256" key="18">
    <source>
        <dbReference type="ARBA" id="ARBA00023166"/>
    </source>
</evidence>
<dbReference type="GO" id="GO:0005743">
    <property type="term" value="C:mitochondrial inner membrane"/>
    <property type="evidence" value="ECO:0007669"/>
    <property type="project" value="UniProtKB-SubCell"/>
</dbReference>
<evidence type="ECO:0000256" key="14">
    <source>
        <dbReference type="ARBA" id="ARBA00023033"/>
    </source>
</evidence>
<keyword evidence="10" id="KW-0999">Mitochondrion inner membrane</keyword>
<dbReference type="Gene3D" id="1.10.630.10">
    <property type="entry name" value="Cytochrome P450"/>
    <property type="match status" value="1"/>
</dbReference>
<keyword evidence="16" id="KW-0496">Mitochondrion</keyword>
<evidence type="ECO:0000256" key="20">
    <source>
        <dbReference type="ARBA" id="ARBA00023250"/>
    </source>
</evidence>
<keyword evidence="12 26" id="KW-0560">Oxidoreductase</keyword>
<dbReference type="InterPro" id="IPR002401">
    <property type="entry name" value="Cyt_P450_E_grp-I"/>
</dbReference>
<dbReference type="PROSITE" id="PS00086">
    <property type="entry name" value="CYTOCHROME_P450"/>
    <property type="match status" value="1"/>
</dbReference>
<reference evidence="27" key="1">
    <citation type="submission" date="2022-08" db="UniProtKB">
        <authorList>
            <consortium name="EnsemblMetazoa"/>
        </authorList>
    </citation>
    <scope>IDENTIFICATION</scope>
    <source>
        <strain evidence="27">05x7-T-G4-1.051#20</strain>
    </source>
</reference>
<dbReference type="Pfam" id="PF00067">
    <property type="entry name" value="p450"/>
    <property type="match status" value="1"/>
</dbReference>
<evidence type="ECO:0000256" key="8">
    <source>
        <dbReference type="ARBA" id="ARBA00022617"/>
    </source>
</evidence>
<dbReference type="InterPro" id="IPR001128">
    <property type="entry name" value="Cyt_P450"/>
</dbReference>
<comment type="cofactor">
    <cofactor evidence="1 25">
        <name>heme</name>
        <dbReference type="ChEBI" id="CHEBI:30413"/>
    </cofactor>
</comment>
<comment type="similarity">
    <text evidence="4 26">Belongs to the cytochrome P450 family.</text>
</comment>
<evidence type="ECO:0000256" key="25">
    <source>
        <dbReference type="PIRSR" id="PIRSR602401-1"/>
    </source>
</evidence>
<evidence type="ECO:0000256" key="19">
    <source>
        <dbReference type="ARBA" id="ARBA00023221"/>
    </source>
</evidence>
<proteinExistence type="inferred from homology"/>
<dbReference type="GO" id="GO:0006700">
    <property type="term" value="P:C21-steroid hormone biosynthetic process"/>
    <property type="evidence" value="ECO:0007669"/>
    <property type="project" value="TreeGrafter"/>
</dbReference>
<keyword evidence="15" id="KW-0443">Lipid metabolism</keyword>
<dbReference type="SUPFAM" id="SSF48264">
    <property type="entry name" value="Cytochrome P450"/>
    <property type="match status" value="1"/>
</dbReference>
<keyword evidence="18" id="KW-1207">Sterol metabolism</keyword>
<dbReference type="EC" id="1.14.15.6" evidence="5"/>
<dbReference type="PRINTS" id="PR00385">
    <property type="entry name" value="P450"/>
</dbReference>
<evidence type="ECO:0000256" key="4">
    <source>
        <dbReference type="ARBA" id="ARBA00010617"/>
    </source>
</evidence>
<comment type="subcellular location">
    <subcellularLocation>
        <location evidence="2">Mitochondrion inner membrane</location>
        <topology evidence="2">Peripheral membrane protein</topology>
    </subcellularLocation>
</comment>
<evidence type="ECO:0000256" key="24">
    <source>
        <dbReference type="ARBA" id="ARBA00033394"/>
    </source>
</evidence>
<sequence length="554" mass="62894">MADKAIQKLIPSRAAAKKLFQNQKRNCFTDVSSNSVSAVRLIANAVADRTDNAPSAASVSVPKTIDDLPGPSGYPVVGTAPEYFRKANRGQMHEVQRRFHEKYGKMFKEKLGPVTNVSIADPNIVEELVRKEGVYPFRPPYDSWILYKKIRNQKAGIMSSVGPEWHKLRQSLAKYTLRPKTVAEYTDVMNDVADIFVNRLRFLREKDGDVENLHSELQKWALECVAGVILEEKLGCLENEIEPRVADFIKAVGNMFLTGHQLMVFADVHKKFNTKPWRTHVEAWDTIYSFATELFEKKIDEIQNGHVEKDAVAGFLRHMIAHTKLDMDEVYVNTTELLLSGVDTSSHALCFAMYNLAKNPNAQARLQHEVDTICKGNTCTSANLQNMPFLKAVVKESLRMYPVIPINARVMQEDTVLNGYVIPKNTCVLLNGYTMGYNEKYFPDPESFKPERWLRSSGDEKHPFAMLPFGFGSRMCVGRRIAEQELFLTLTKMTQSFWMEATGDIETTLRTVITPKERSSVHQNLTSSNTSSQRFQFLGPRGRAMITCVLERLF</sequence>
<comment type="pathway">
    <text evidence="3">Lipid metabolism; C21-steroid hormone metabolism.</text>
</comment>
<dbReference type="CDD" id="cd11054">
    <property type="entry name" value="CYP24A1-like"/>
    <property type="match status" value="1"/>
</dbReference>
<evidence type="ECO:0000313" key="27">
    <source>
        <dbReference type="EnsemblMetazoa" id="G20846.7:cds"/>
    </source>
</evidence>
<evidence type="ECO:0000256" key="9">
    <source>
        <dbReference type="ARBA" id="ARBA00022723"/>
    </source>
</evidence>
<evidence type="ECO:0000256" key="1">
    <source>
        <dbReference type="ARBA" id="ARBA00001971"/>
    </source>
</evidence>
<dbReference type="GO" id="GO:0006704">
    <property type="term" value="P:glucocorticoid biosynthetic process"/>
    <property type="evidence" value="ECO:0007669"/>
    <property type="project" value="TreeGrafter"/>
</dbReference>
<dbReference type="PANTHER" id="PTHR24279:SF3">
    <property type="entry name" value="CHOLESTEROL SIDE-CHAIN CLEAVAGE ENZYME, MITOCHONDRIAL"/>
    <property type="match status" value="1"/>
</dbReference>
<evidence type="ECO:0000256" key="12">
    <source>
        <dbReference type="ARBA" id="ARBA00023002"/>
    </source>
</evidence>
<evidence type="ECO:0000256" key="21">
    <source>
        <dbReference type="ARBA" id="ARBA00030343"/>
    </source>
</evidence>